<reference evidence="1" key="1">
    <citation type="submission" date="2023-03" db="EMBL/GenBank/DDBJ databases">
        <title>Andean soil-derived lignocellulolytic bacterial consortium as a source of novel taxa and putative plastic-active enzymes.</title>
        <authorList>
            <person name="Diaz-Garcia L."/>
            <person name="Chuvochina M."/>
            <person name="Feuerriegel G."/>
            <person name="Bunk B."/>
            <person name="Sproer C."/>
            <person name="Streit W.R."/>
            <person name="Rodriguez L.M."/>
            <person name="Overmann J."/>
            <person name="Jimenez D.J."/>
        </authorList>
    </citation>
    <scope>NUCLEOTIDE SEQUENCE</scope>
    <source>
        <strain evidence="1">MAG 4196</strain>
    </source>
</reference>
<organism evidence="1 2">
    <name type="scientific">Candidatus Devosia phytovorans</name>
    <dbReference type="NCBI Taxonomy" id="3121372"/>
    <lineage>
        <taxon>Bacteria</taxon>
        <taxon>Pseudomonadati</taxon>
        <taxon>Pseudomonadota</taxon>
        <taxon>Alphaproteobacteria</taxon>
        <taxon>Hyphomicrobiales</taxon>
        <taxon>Devosiaceae</taxon>
        <taxon>Devosia</taxon>
    </lineage>
</organism>
<gene>
    <name evidence="1" type="ORF">P0Y65_05605</name>
</gene>
<dbReference type="EMBL" id="CP119312">
    <property type="protein sequence ID" value="WEK05730.1"/>
    <property type="molecule type" value="Genomic_DNA"/>
</dbReference>
<sequence length="57" mass="6686">MSRVRTSPLDRAYRHLVMEQIQKLKLRRSEKLRDMDAEIERLQTMLDTGLVPQTCGA</sequence>
<name>A0AAJ5VXI5_9HYPH</name>
<evidence type="ECO:0000313" key="2">
    <source>
        <dbReference type="Proteomes" id="UP001217476"/>
    </source>
</evidence>
<proteinExistence type="predicted"/>
<accession>A0AAJ5VXI5</accession>
<dbReference type="AlphaFoldDB" id="A0AAJ5VXI5"/>
<protein>
    <submittedName>
        <fullName evidence="1">Uncharacterized protein</fullName>
    </submittedName>
</protein>
<dbReference type="Proteomes" id="UP001217476">
    <property type="component" value="Chromosome"/>
</dbReference>
<evidence type="ECO:0000313" key="1">
    <source>
        <dbReference type="EMBL" id="WEK05730.1"/>
    </source>
</evidence>